<feature type="compositionally biased region" description="Low complexity" evidence="1">
    <location>
        <begin position="73"/>
        <end position="83"/>
    </location>
</feature>
<organism evidence="2 3">
    <name type="scientific">Halalkaliarchaeum desulfuricum</name>
    <dbReference type="NCBI Taxonomy" id="2055893"/>
    <lineage>
        <taxon>Archaea</taxon>
        <taxon>Methanobacteriati</taxon>
        <taxon>Methanobacteriota</taxon>
        <taxon>Stenosarchaea group</taxon>
        <taxon>Halobacteria</taxon>
        <taxon>Halobacteriales</taxon>
        <taxon>Haloferacaceae</taxon>
        <taxon>Halalkaliarchaeum</taxon>
    </lineage>
</organism>
<name>A0A343TMF9_9EURY</name>
<keyword evidence="3" id="KW-1185">Reference proteome</keyword>
<evidence type="ECO:0000256" key="1">
    <source>
        <dbReference type="SAM" id="MobiDB-lite"/>
    </source>
</evidence>
<feature type="compositionally biased region" description="Basic and acidic residues" evidence="1">
    <location>
        <begin position="37"/>
        <end position="59"/>
    </location>
</feature>
<dbReference type="RefSeq" id="WP_119820274.1">
    <property type="nucleotide sequence ID" value="NZ_CP025066.1"/>
</dbReference>
<protein>
    <submittedName>
        <fullName evidence="2">Uncharacterized protein</fullName>
    </submittedName>
</protein>
<gene>
    <name evidence="2" type="ORF">AArcSl_2663</name>
</gene>
<feature type="compositionally biased region" description="Polar residues" evidence="1">
    <location>
        <begin position="8"/>
        <end position="22"/>
    </location>
</feature>
<proteinExistence type="predicted"/>
<dbReference type="Proteomes" id="UP000263012">
    <property type="component" value="Chromosome"/>
</dbReference>
<accession>A0A343TMF9</accession>
<dbReference type="InterPro" id="IPR058742">
    <property type="entry name" value="DUF7989"/>
</dbReference>
<dbReference type="EMBL" id="CP025066">
    <property type="protein sequence ID" value="AUX10281.1"/>
    <property type="molecule type" value="Genomic_DNA"/>
</dbReference>
<dbReference type="AlphaFoldDB" id="A0A343TMF9"/>
<dbReference type="GeneID" id="37879021"/>
<reference evidence="3" key="1">
    <citation type="submission" date="2017-11" db="EMBL/GenBank/DDBJ databases">
        <title>Phenotypic and genomic properties of facultatively anaerobic sulfur-reducing natronoarchaea from hypersaline soda lakes.</title>
        <authorList>
            <person name="Sorokin D.Y."/>
            <person name="Kublanov I.V."/>
            <person name="Roman P."/>
            <person name="Sinninghe Damste J.S."/>
            <person name="Golyshin P.N."/>
            <person name="Rojo D."/>
            <person name="Ciordia S."/>
            <person name="Mena M.D.C."/>
            <person name="Ferrer M."/>
            <person name="Messina E."/>
            <person name="Smedile F."/>
            <person name="La Spada G."/>
            <person name="La Cono V."/>
            <person name="Yakimov M.M."/>
        </authorList>
    </citation>
    <scope>NUCLEOTIDE SEQUENCE [LARGE SCALE GENOMIC DNA]</scope>
    <source>
        <strain evidence="3">AArc-Sl</strain>
    </source>
</reference>
<evidence type="ECO:0000313" key="3">
    <source>
        <dbReference type="Proteomes" id="UP000263012"/>
    </source>
</evidence>
<dbReference type="KEGG" id="hdf:AArcSl_2663"/>
<dbReference type="OrthoDB" id="342763at2157"/>
<feature type="region of interest" description="Disordered" evidence="1">
    <location>
        <begin position="1"/>
        <end position="94"/>
    </location>
</feature>
<dbReference type="Pfam" id="PF25951">
    <property type="entry name" value="DUF7989"/>
    <property type="match status" value="1"/>
</dbReference>
<evidence type="ECO:0000313" key="2">
    <source>
        <dbReference type="EMBL" id="AUX10281.1"/>
    </source>
</evidence>
<sequence>MTERETRTMANVSHTNPNTGETFGTVYRRGPAVADGGEPRDATSESERKTMADIDHESPNEDVADVWERGLDVPDVPGVPDVVVESEDPRASDD</sequence>